<dbReference type="InterPro" id="IPR020846">
    <property type="entry name" value="MFS_dom"/>
</dbReference>
<feature type="transmembrane region" description="Helical" evidence="5">
    <location>
        <begin position="171"/>
        <end position="189"/>
    </location>
</feature>
<evidence type="ECO:0000256" key="4">
    <source>
        <dbReference type="ARBA" id="ARBA00023136"/>
    </source>
</evidence>
<accession>D3Q0U1</accession>
<sequence length="409" mass="41628">MLKPYREIFAAPGSLRFSLAGFVARMPQSMLPIGLVAMLSELRGQYGLAGAVSATFTLSMALLSPLVSRLVDRHGQRRILVPAMAVSAASITGVLLSAHFGAPAWTLFAFAVPAGTLPTMSAMVRARWTEIYRGSDAMTTTHSFESVVDELTYVTGPAVSILLSTAVFPQAGPLLAIVLLVAGVAAFAVQRRTEPAPRPAETGGGSAIRRAPLRLLVFVLFAGGVVVGTVDVVSVAFAEQQGITAAAGIVATCYALGSGIAGLAFGAWKPRIALPKQLVIGAAGTAATTLPFLLAADIASLSAAVFVAGAFFAPTMIIVMSLIEKLVPPAQLTEGLTWAATGVSIGMAAGAGASGFVVDAFGATTGFTVALCGGVLALAAATVGLRMLTRALRSRPGATERMPVTSAAG</sequence>
<dbReference type="PANTHER" id="PTHR23542:SF1">
    <property type="entry name" value="MAJOR FACILITATOR SUPERFAMILY (MFS) PROFILE DOMAIN-CONTAINING PROTEIN"/>
    <property type="match status" value="1"/>
</dbReference>
<dbReference type="Gene3D" id="1.20.1250.20">
    <property type="entry name" value="MFS general substrate transporter like domains"/>
    <property type="match status" value="2"/>
</dbReference>
<dbReference type="InterPro" id="IPR036259">
    <property type="entry name" value="MFS_trans_sf"/>
</dbReference>
<protein>
    <submittedName>
        <fullName evidence="7">Major facilitator superfamily MFS_1</fullName>
    </submittedName>
</protein>
<keyword evidence="8" id="KW-1185">Reference proteome</keyword>
<feature type="transmembrane region" description="Helical" evidence="5">
    <location>
        <begin position="44"/>
        <end position="67"/>
    </location>
</feature>
<keyword evidence="3 5" id="KW-1133">Transmembrane helix</keyword>
<gene>
    <name evidence="7" type="ordered locus">Snas_4039</name>
</gene>
<dbReference type="RefSeq" id="WP_013019262.1">
    <property type="nucleotide sequence ID" value="NC_013947.1"/>
</dbReference>
<evidence type="ECO:0000256" key="5">
    <source>
        <dbReference type="SAM" id="Phobius"/>
    </source>
</evidence>
<comment type="subcellular location">
    <subcellularLocation>
        <location evidence="1">Cell membrane</location>
        <topology evidence="1">Multi-pass membrane protein</topology>
    </subcellularLocation>
</comment>
<dbReference type="AlphaFoldDB" id="D3Q0U1"/>
<evidence type="ECO:0000256" key="1">
    <source>
        <dbReference type="ARBA" id="ARBA00004651"/>
    </source>
</evidence>
<dbReference type="eggNOG" id="COG2814">
    <property type="taxonomic scope" value="Bacteria"/>
</dbReference>
<dbReference type="InterPro" id="IPR011701">
    <property type="entry name" value="MFS"/>
</dbReference>
<dbReference type="EMBL" id="CP001778">
    <property type="protein sequence ID" value="ADD43691.1"/>
    <property type="molecule type" value="Genomic_DNA"/>
</dbReference>
<name>D3Q0U1_STANL</name>
<evidence type="ECO:0000256" key="2">
    <source>
        <dbReference type="ARBA" id="ARBA00022692"/>
    </source>
</evidence>
<reference evidence="7 8" key="1">
    <citation type="journal article" date="2009" name="Stand. Genomic Sci.">
        <title>Complete genome sequence of Stackebrandtia nassauensis type strain (LLR-40K-21).</title>
        <authorList>
            <person name="Munk C."/>
            <person name="Lapidus A."/>
            <person name="Copeland A."/>
            <person name="Jando M."/>
            <person name="Mayilraj S."/>
            <person name="Glavina Del Rio T."/>
            <person name="Nolan M."/>
            <person name="Chen F."/>
            <person name="Lucas S."/>
            <person name="Tice H."/>
            <person name="Cheng J.F."/>
            <person name="Han C."/>
            <person name="Detter J.C."/>
            <person name="Bruce D."/>
            <person name="Goodwin L."/>
            <person name="Chain P."/>
            <person name="Pitluck S."/>
            <person name="Goker M."/>
            <person name="Ovchinikova G."/>
            <person name="Pati A."/>
            <person name="Ivanova N."/>
            <person name="Mavromatis K."/>
            <person name="Chen A."/>
            <person name="Palaniappan K."/>
            <person name="Land M."/>
            <person name="Hauser L."/>
            <person name="Chang Y.J."/>
            <person name="Jeffries C.D."/>
            <person name="Bristow J."/>
            <person name="Eisen J.A."/>
            <person name="Markowitz V."/>
            <person name="Hugenholtz P."/>
            <person name="Kyrpides N.C."/>
            <person name="Klenk H.P."/>
        </authorList>
    </citation>
    <scope>NUCLEOTIDE SEQUENCE [LARGE SCALE GENOMIC DNA]</scope>
    <source>
        <strain evidence="8">DSM 44728 / CIP 108903 / NRRL B-16338 / NBRC 102104 / LLR-40K-21</strain>
    </source>
</reference>
<organism evidence="7 8">
    <name type="scientific">Stackebrandtia nassauensis (strain DSM 44728 / CIP 108903 / NRRL B-16338 / NBRC 102104 / LLR-40K-21)</name>
    <dbReference type="NCBI Taxonomy" id="446470"/>
    <lineage>
        <taxon>Bacteria</taxon>
        <taxon>Bacillati</taxon>
        <taxon>Actinomycetota</taxon>
        <taxon>Actinomycetes</taxon>
        <taxon>Glycomycetales</taxon>
        <taxon>Glycomycetaceae</taxon>
        <taxon>Stackebrandtia</taxon>
    </lineage>
</organism>
<dbReference type="GO" id="GO:0005886">
    <property type="term" value="C:plasma membrane"/>
    <property type="evidence" value="ECO:0007669"/>
    <property type="project" value="UniProtKB-SubCell"/>
</dbReference>
<dbReference type="KEGG" id="sna:Snas_4039"/>
<evidence type="ECO:0000256" key="3">
    <source>
        <dbReference type="ARBA" id="ARBA00022989"/>
    </source>
</evidence>
<evidence type="ECO:0000313" key="8">
    <source>
        <dbReference type="Proteomes" id="UP000000844"/>
    </source>
</evidence>
<dbReference type="GO" id="GO:0022857">
    <property type="term" value="F:transmembrane transporter activity"/>
    <property type="evidence" value="ECO:0007669"/>
    <property type="project" value="InterPro"/>
</dbReference>
<dbReference type="PROSITE" id="PS50850">
    <property type="entry name" value="MFS"/>
    <property type="match status" value="1"/>
</dbReference>
<dbReference type="OrthoDB" id="9180256at2"/>
<dbReference type="STRING" id="446470.Snas_4039"/>
<feature type="transmembrane region" description="Helical" evidence="5">
    <location>
        <begin position="79"/>
        <end position="98"/>
    </location>
</feature>
<dbReference type="Pfam" id="PF07690">
    <property type="entry name" value="MFS_1"/>
    <property type="match status" value="1"/>
</dbReference>
<dbReference type="PANTHER" id="PTHR23542">
    <property type="match status" value="1"/>
</dbReference>
<feature type="transmembrane region" description="Helical" evidence="5">
    <location>
        <begin position="243"/>
        <end position="266"/>
    </location>
</feature>
<keyword evidence="2 5" id="KW-0812">Transmembrane</keyword>
<feature type="transmembrane region" description="Helical" evidence="5">
    <location>
        <begin position="335"/>
        <end position="358"/>
    </location>
</feature>
<dbReference type="SUPFAM" id="SSF103473">
    <property type="entry name" value="MFS general substrate transporter"/>
    <property type="match status" value="1"/>
</dbReference>
<dbReference type="Proteomes" id="UP000000844">
    <property type="component" value="Chromosome"/>
</dbReference>
<dbReference type="HOGENOM" id="CLU_033532_0_1_11"/>
<feature type="transmembrane region" description="Helical" evidence="5">
    <location>
        <begin position="302"/>
        <end position="323"/>
    </location>
</feature>
<evidence type="ECO:0000313" key="7">
    <source>
        <dbReference type="EMBL" id="ADD43691.1"/>
    </source>
</evidence>
<feature type="transmembrane region" description="Helical" evidence="5">
    <location>
        <begin position="278"/>
        <end position="296"/>
    </location>
</feature>
<feature type="transmembrane region" description="Helical" evidence="5">
    <location>
        <begin position="364"/>
        <end position="385"/>
    </location>
</feature>
<feature type="transmembrane region" description="Helical" evidence="5">
    <location>
        <begin position="215"/>
        <end position="237"/>
    </location>
</feature>
<evidence type="ECO:0000259" key="6">
    <source>
        <dbReference type="PROSITE" id="PS50850"/>
    </source>
</evidence>
<proteinExistence type="predicted"/>
<feature type="domain" description="Major facilitator superfamily (MFS) profile" evidence="6">
    <location>
        <begin position="212"/>
        <end position="409"/>
    </location>
</feature>
<keyword evidence="4 5" id="KW-0472">Membrane</keyword>